<evidence type="ECO:0000313" key="3">
    <source>
        <dbReference type="Proteomes" id="UP000017746"/>
    </source>
</evidence>
<feature type="region of interest" description="Disordered" evidence="1">
    <location>
        <begin position="1"/>
        <end position="24"/>
    </location>
</feature>
<sequence length="466" mass="50440">MEEFVTGPGERGLTMDRVMSHDGPERPLLEAASRAARGRSCDDLNRVPVLGRHGSLPDSLRRHALAHLDRAEAVPLEQLPHVDAASVAAWIAEHYPAGSYPGVVIGSAHGGAVHLAAALGAAWLPTTFTVTVPRDDSSAGDWAGAMAAGATAAGLILARNPQVSVRQVHDPVRRGPLCGSTITLHVRWRQLPPAYRHFLRTRLDPGAPVLLLRDTRSWPVVEPGPGHSFQLGSPASGLAPEQYSMEYAPFRRLMYSIGEQSWPVPGWNGLPRYAELAGEPELDRDLRRLCADSGRPVHRALYRGPDALSSCVADLYRRMLAAAGRNADRCVIESGRLVDPWRVLKSGLVPFWCEFPSRAAVDAAEWWLAGSAPFDSVTGLPEAPGTVCDTHADVAQWRAVSRFARHRPDLSRQAMGRYPLLPLATSHASTVIRGLEKQSPDPDPLTMPDVVTALRQAGSRLGFLVG</sequence>
<gene>
    <name evidence="2" type="ORF">AFR_27940</name>
</gene>
<evidence type="ECO:0000256" key="1">
    <source>
        <dbReference type="SAM" id="MobiDB-lite"/>
    </source>
</evidence>
<keyword evidence="3" id="KW-1185">Reference proteome</keyword>
<dbReference type="AlphaFoldDB" id="U5W3Y9"/>
<dbReference type="RefSeq" id="WP_023560186.1">
    <property type="nucleotide sequence ID" value="NC_022657.1"/>
</dbReference>
<reference evidence="2 3" key="1">
    <citation type="journal article" date="2014" name="J. Biotechnol.">
        <title>Complete genome sequence of the actinobacterium Actinoplanes friuliensis HAG 010964, producer of the lipopeptide antibiotic friulimycin.</title>
        <authorList>
            <person name="Ruckert C."/>
            <person name="Szczepanowski R."/>
            <person name="Albersmeier A."/>
            <person name="Goesmann A."/>
            <person name="Fischer N."/>
            <person name="Steinkamper A."/>
            <person name="Puhler A."/>
            <person name="Biener R."/>
            <person name="Schwartz D."/>
            <person name="Kalinowski J."/>
        </authorList>
    </citation>
    <scope>NUCLEOTIDE SEQUENCE [LARGE SCALE GENOMIC DNA]</scope>
    <source>
        <strain evidence="2 3">DSM 7358</strain>
    </source>
</reference>
<dbReference type="EMBL" id="CP006272">
    <property type="protein sequence ID" value="AGZ43849.1"/>
    <property type="molecule type" value="Genomic_DNA"/>
</dbReference>
<dbReference type="eggNOG" id="ENOG502Z8ZN">
    <property type="taxonomic scope" value="Bacteria"/>
</dbReference>
<proteinExistence type="predicted"/>
<accession>U5W3Y9</accession>
<dbReference type="HOGENOM" id="CLU_590316_0_0_11"/>
<dbReference type="KEGG" id="afs:AFR_27940"/>
<name>U5W3Y9_9ACTN</name>
<dbReference type="Proteomes" id="UP000017746">
    <property type="component" value="Chromosome"/>
</dbReference>
<dbReference type="STRING" id="1246995.AFR_27940"/>
<evidence type="ECO:0000313" key="2">
    <source>
        <dbReference type="EMBL" id="AGZ43849.1"/>
    </source>
</evidence>
<protein>
    <submittedName>
        <fullName evidence="2">Uncharacterized protein</fullName>
    </submittedName>
</protein>
<dbReference type="PATRIC" id="fig|1246995.3.peg.5663"/>
<organism evidence="2 3">
    <name type="scientific">Actinoplanes friuliensis DSM 7358</name>
    <dbReference type="NCBI Taxonomy" id="1246995"/>
    <lineage>
        <taxon>Bacteria</taxon>
        <taxon>Bacillati</taxon>
        <taxon>Actinomycetota</taxon>
        <taxon>Actinomycetes</taxon>
        <taxon>Micromonosporales</taxon>
        <taxon>Micromonosporaceae</taxon>
        <taxon>Actinoplanes</taxon>
    </lineage>
</organism>
<dbReference type="OrthoDB" id="501208at2"/>